<dbReference type="InterPro" id="IPR036909">
    <property type="entry name" value="Cyt_c-like_dom_sf"/>
</dbReference>
<keyword evidence="4" id="KW-0249">Electron transport</keyword>
<name>A0A7Z1AE75_9GAMM</name>
<evidence type="ECO:0000313" key="8">
    <source>
        <dbReference type="EMBL" id="ODJ86710.1"/>
    </source>
</evidence>
<comment type="caution">
    <text evidence="8">The sequence shown here is derived from an EMBL/GenBank/DDBJ whole genome shotgun (WGS) entry which is preliminary data.</text>
</comment>
<dbReference type="Proteomes" id="UP000094769">
    <property type="component" value="Unassembled WGS sequence"/>
</dbReference>
<accession>A0A7Z1AE75</accession>
<dbReference type="EMBL" id="MARB01000018">
    <property type="protein sequence ID" value="ODJ86710.1"/>
    <property type="molecule type" value="Genomic_DNA"/>
</dbReference>
<dbReference type="Gene3D" id="1.10.760.10">
    <property type="entry name" value="Cytochrome c-like domain"/>
    <property type="match status" value="1"/>
</dbReference>
<evidence type="ECO:0000256" key="3">
    <source>
        <dbReference type="ARBA" id="ARBA00022723"/>
    </source>
</evidence>
<keyword evidence="1" id="KW-0813">Transport</keyword>
<dbReference type="PRINTS" id="PR00607">
    <property type="entry name" value="CYTCHROMECIE"/>
</dbReference>
<keyword evidence="2 6" id="KW-0349">Heme</keyword>
<feature type="domain" description="Cytochrome c" evidence="7">
    <location>
        <begin position="36"/>
        <end position="122"/>
    </location>
</feature>
<dbReference type="Pfam" id="PF13442">
    <property type="entry name" value="Cytochrome_CBB3"/>
    <property type="match status" value="1"/>
</dbReference>
<sequence>MSRVWVTTICLYLLAGCGEQPPESGAIPDMPRFAEERLAKGRSVWMGTCRNCHLLGVSGAPAVTDRPAWAPRIEKGAPALYRSALSGIKGDDGKYRMPPRGGNDRLKDEQVRQAVDYMIASVEALAVK</sequence>
<keyword evidence="5 6" id="KW-0408">Iron</keyword>
<reference evidence="8 9" key="1">
    <citation type="submission" date="2016-06" db="EMBL/GenBank/DDBJ databases">
        <title>Genome sequence of endosymbiont of Candidatus Endolucinida thiodiazotropha.</title>
        <authorList>
            <person name="Poehlein A."/>
            <person name="Koenig S."/>
            <person name="Heiden S.E."/>
            <person name="Thuermer A."/>
            <person name="Voget S."/>
            <person name="Daniel R."/>
            <person name="Markert S."/>
            <person name="Gros O."/>
            <person name="Schweder T."/>
        </authorList>
    </citation>
    <scope>NUCLEOTIDE SEQUENCE [LARGE SCALE GENOMIC DNA]</scope>
    <source>
        <strain evidence="8 9">COS</strain>
    </source>
</reference>
<dbReference type="InterPro" id="IPR009056">
    <property type="entry name" value="Cyt_c-like_dom"/>
</dbReference>
<evidence type="ECO:0000256" key="6">
    <source>
        <dbReference type="PROSITE-ProRule" id="PRU00433"/>
    </source>
</evidence>
<evidence type="ECO:0000256" key="5">
    <source>
        <dbReference type="ARBA" id="ARBA00023004"/>
    </source>
</evidence>
<gene>
    <name evidence="8" type="ORF">CODIS_30290</name>
</gene>
<evidence type="ECO:0000256" key="2">
    <source>
        <dbReference type="ARBA" id="ARBA00022617"/>
    </source>
</evidence>
<evidence type="ECO:0000313" key="9">
    <source>
        <dbReference type="Proteomes" id="UP000094769"/>
    </source>
</evidence>
<dbReference type="PANTHER" id="PTHR40942">
    <property type="match status" value="1"/>
</dbReference>
<dbReference type="PANTHER" id="PTHR40942:SF4">
    <property type="entry name" value="CYTOCHROME C5"/>
    <property type="match status" value="1"/>
</dbReference>
<evidence type="ECO:0000259" key="7">
    <source>
        <dbReference type="PROSITE" id="PS51007"/>
    </source>
</evidence>
<dbReference type="InterPro" id="IPR002323">
    <property type="entry name" value="Cyt_CIE"/>
</dbReference>
<keyword evidence="9" id="KW-1185">Reference proteome</keyword>
<dbReference type="AlphaFoldDB" id="A0A7Z1AE75"/>
<dbReference type="SUPFAM" id="SSF46626">
    <property type="entry name" value="Cytochrome c"/>
    <property type="match status" value="1"/>
</dbReference>
<dbReference type="RefSeq" id="WP_069126702.1">
    <property type="nucleotide sequence ID" value="NZ_MARB01000018.1"/>
</dbReference>
<dbReference type="PROSITE" id="PS51257">
    <property type="entry name" value="PROKAR_LIPOPROTEIN"/>
    <property type="match status" value="1"/>
</dbReference>
<dbReference type="GO" id="GO:0020037">
    <property type="term" value="F:heme binding"/>
    <property type="evidence" value="ECO:0007669"/>
    <property type="project" value="InterPro"/>
</dbReference>
<protein>
    <submittedName>
        <fullName evidence="8">Cytochrome c-555</fullName>
    </submittedName>
</protein>
<dbReference type="PROSITE" id="PS51007">
    <property type="entry name" value="CYTC"/>
    <property type="match status" value="1"/>
</dbReference>
<evidence type="ECO:0000256" key="4">
    <source>
        <dbReference type="ARBA" id="ARBA00022982"/>
    </source>
</evidence>
<dbReference type="GO" id="GO:0009055">
    <property type="term" value="F:electron transfer activity"/>
    <property type="evidence" value="ECO:0007669"/>
    <property type="project" value="InterPro"/>
</dbReference>
<keyword evidence="3 6" id="KW-0479">Metal-binding</keyword>
<organism evidence="8 9">
    <name type="scientific">Candidatus Thiodiazotropha endolucinida</name>
    <dbReference type="NCBI Taxonomy" id="1655433"/>
    <lineage>
        <taxon>Bacteria</taxon>
        <taxon>Pseudomonadati</taxon>
        <taxon>Pseudomonadota</taxon>
        <taxon>Gammaproteobacteria</taxon>
        <taxon>Chromatiales</taxon>
        <taxon>Sedimenticolaceae</taxon>
        <taxon>Candidatus Thiodiazotropha</taxon>
    </lineage>
</organism>
<evidence type="ECO:0000256" key="1">
    <source>
        <dbReference type="ARBA" id="ARBA00022448"/>
    </source>
</evidence>
<dbReference type="GO" id="GO:0005506">
    <property type="term" value="F:iron ion binding"/>
    <property type="evidence" value="ECO:0007669"/>
    <property type="project" value="InterPro"/>
</dbReference>
<proteinExistence type="predicted"/>